<proteinExistence type="predicted"/>
<feature type="signal peptide" evidence="2">
    <location>
        <begin position="1"/>
        <end position="20"/>
    </location>
</feature>
<comment type="caution">
    <text evidence="3">The sequence shown here is derived from an EMBL/GenBank/DDBJ whole genome shotgun (WGS) entry which is preliminary data.</text>
</comment>
<feature type="chain" id="PRO_5020318623" evidence="2">
    <location>
        <begin position="21"/>
        <end position="161"/>
    </location>
</feature>
<sequence length="161" mass="17718">MRFAIVVGSIFAVAASSTVAVPFYGTQARGYDTNPILARDYDLVLRDVLQAVHARELAHLEARTREVTAVWRRRERPTANVAPAEPAEPARIPLVAPRPPPRERLPALTDQERARDAQHTNDVVEGRTANPGGVQNTQVTPTTHISGQGPRRAPYNPFTSR</sequence>
<accession>A0A4V2MWH6</accession>
<feature type="compositionally biased region" description="Low complexity" evidence="1">
    <location>
        <begin position="82"/>
        <end position="95"/>
    </location>
</feature>
<organism evidence="3 4">
    <name type="scientific">Steccherinum ochraceum</name>
    <dbReference type="NCBI Taxonomy" id="92696"/>
    <lineage>
        <taxon>Eukaryota</taxon>
        <taxon>Fungi</taxon>
        <taxon>Dikarya</taxon>
        <taxon>Basidiomycota</taxon>
        <taxon>Agaricomycotina</taxon>
        <taxon>Agaricomycetes</taxon>
        <taxon>Polyporales</taxon>
        <taxon>Steccherinaceae</taxon>
        <taxon>Steccherinum</taxon>
    </lineage>
</organism>
<feature type="region of interest" description="Disordered" evidence="1">
    <location>
        <begin position="72"/>
        <end position="161"/>
    </location>
</feature>
<keyword evidence="4" id="KW-1185">Reference proteome</keyword>
<protein>
    <submittedName>
        <fullName evidence="3">Uncharacterized protein</fullName>
    </submittedName>
</protein>
<evidence type="ECO:0000256" key="1">
    <source>
        <dbReference type="SAM" id="MobiDB-lite"/>
    </source>
</evidence>
<dbReference type="EMBL" id="RWJN01000149">
    <property type="protein sequence ID" value="TCD66097.1"/>
    <property type="molecule type" value="Genomic_DNA"/>
</dbReference>
<dbReference type="Proteomes" id="UP000292702">
    <property type="component" value="Unassembled WGS sequence"/>
</dbReference>
<gene>
    <name evidence="3" type="ORF">EIP91_001749</name>
</gene>
<evidence type="ECO:0000313" key="4">
    <source>
        <dbReference type="Proteomes" id="UP000292702"/>
    </source>
</evidence>
<feature type="compositionally biased region" description="Basic and acidic residues" evidence="1">
    <location>
        <begin position="100"/>
        <end position="125"/>
    </location>
</feature>
<keyword evidence="2" id="KW-0732">Signal</keyword>
<feature type="compositionally biased region" description="Polar residues" evidence="1">
    <location>
        <begin position="133"/>
        <end position="146"/>
    </location>
</feature>
<dbReference type="AlphaFoldDB" id="A0A4V2MWH6"/>
<evidence type="ECO:0000313" key="3">
    <source>
        <dbReference type="EMBL" id="TCD66097.1"/>
    </source>
</evidence>
<reference evidence="3 4" key="1">
    <citation type="submission" date="2018-11" db="EMBL/GenBank/DDBJ databases">
        <title>Genome assembly of Steccherinum ochraceum LE-BIN_3174, the white-rot fungus of the Steccherinaceae family (The Residual Polyporoid clade, Polyporales, Basidiomycota).</title>
        <authorList>
            <person name="Fedorova T.V."/>
            <person name="Glazunova O.A."/>
            <person name="Landesman E.O."/>
            <person name="Moiseenko K.V."/>
            <person name="Psurtseva N.V."/>
            <person name="Savinova O.S."/>
            <person name="Shakhova N.V."/>
            <person name="Tyazhelova T.V."/>
            <person name="Vasina D.V."/>
        </authorList>
    </citation>
    <scope>NUCLEOTIDE SEQUENCE [LARGE SCALE GENOMIC DNA]</scope>
    <source>
        <strain evidence="3 4">LE-BIN_3174</strain>
    </source>
</reference>
<name>A0A4V2MWH6_9APHY</name>
<evidence type="ECO:0000256" key="2">
    <source>
        <dbReference type="SAM" id="SignalP"/>
    </source>
</evidence>